<dbReference type="InterPro" id="IPR053168">
    <property type="entry name" value="Glutamic_endopeptidase"/>
</dbReference>
<organism evidence="8 9">
    <name type="scientific">Eragrostis curvula</name>
    <name type="common">weeping love grass</name>
    <dbReference type="NCBI Taxonomy" id="38414"/>
    <lineage>
        <taxon>Eukaryota</taxon>
        <taxon>Viridiplantae</taxon>
        <taxon>Streptophyta</taxon>
        <taxon>Embryophyta</taxon>
        <taxon>Tracheophyta</taxon>
        <taxon>Spermatophyta</taxon>
        <taxon>Magnoliopsida</taxon>
        <taxon>Liliopsida</taxon>
        <taxon>Poales</taxon>
        <taxon>Poaceae</taxon>
        <taxon>PACMAD clade</taxon>
        <taxon>Chloridoideae</taxon>
        <taxon>Eragrostideae</taxon>
        <taxon>Eragrostidinae</taxon>
        <taxon>Eragrostis</taxon>
    </lineage>
</organism>
<keyword evidence="2" id="KW-0489">Methyltransferase</keyword>
<evidence type="ECO:0000256" key="5">
    <source>
        <dbReference type="ARBA" id="ARBA00022946"/>
    </source>
</evidence>
<dbReference type="PROSITE" id="PS52045">
    <property type="entry name" value="NEPROSIN_PEP_CD"/>
    <property type="match status" value="1"/>
</dbReference>
<dbReference type="Pfam" id="PF03080">
    <property type="entry name" value="Neprosin"/>
    <property type="match status" value="1"/>
</dbReference>
<evidence type="ECO:0000313" key="9">
    <source>
        <dbReference type="Proteomes" id="UP000324897"/>
    </source>
</evidence>
<keyword evidence="4" id="KW-0808">Transferase</keyword>
<dbReference type="InterPro" id="IPR013216">
    <property type="entry name" value="Methyltransf_11"/>
</dbReference>
<dbReference type="OrthoDB" id="10017101at2759"/>
<evidence type="ECO:0000256" key="3">
    <source>
        <dbReference type="ARBA" id="ARBA00022640"/>
    </source>
</evidence>
<keyword evidence="9" id="KW-1185">Reference proteome</keyword>
<reference evidence="8 9" key="1">
    <citation type="journal article" date="2019" name="Sci. Rep.">
        <title>A high-quality genome of Eragrostis curvula grass provides insights into Poaceae evolution and supports new strategies to enhance forage quality.</title>
        <authorList>
            <person name="Carballo J."/>
            <person name="Santos B.A.C.M."/>
            <person name="Zappacosta D."/>
            <person name="Garbus I."/>
            <person name="Selva J.P."/>
            <person name="Gallo C.A."/>
            <person name="Diaz A."/>
            <person name="Albertini E."/>
            <person name="Caccamo M."/>
            <person name="Echenique V."/>
        </authorList>
    </citation>
    <scope>NUCLEOTIDE SEQUENCE [LARGE SCALE GENOMIC DNA]</scope>
    <source>
        <strain evidence="9">cv. Victoria</strain>
        <tissue evidence="8">Leaf</tissue>
    </source>
</reference>
<dbReference type="GO" id="GO:0010287">
    <property type="term" value="C:plastoglobule"/>
    <property type="evidence" value="ECO:0007669"/>
    <property type="project" value="UniProtKB-SubCell"/>
</dbReference>
<dbReference type="InterPro" id="IPR025521">
    <property type="entry name" value="Neprosin_propep"/>
</dbReference>
<dbReference type="InterPro" id="IPR029063">
    <property type="entry name" value="SAM-dependent_MTases_sf"/>
</dbReference>
<dbReference type="Proteomes" id="UP000324897">
    <property type="component" value="Unassembled WGS sequence"/>
</dbReference>
<dbReference type="AlphaFoldDB" id="A0A5J9T3V4"/>
<keyword evidence="3" id="KW-0934">Plastid</keyword>
<protein>
    <recommendedName>
        <fullName evidence="7">Neprosin PEP catalytic domain-containing protein</fullName>
    </recommendedName>
</protein>
<keyword evidence="5" id="KW-0809">Transit peptide</keyword>
<proteinExistence type="predicted"/>
<dbReference type="CDD" id="cd02440">
    <property type="entry name" value="AdoMet_MTases"/>
    <property type="match status" value="1"/>
</dbReference>
<dbReference type="PANTHER" id="PTHR31589">
    <property type="entry name" value="PROTEIN, PUTATIVE (DUF239)-RELATED-RELATED"/>
    <property type="match status" value="1"/>
</dbReference>
<dbReference type="FunFam" id="3.40.50.150:FF:000144">
    <property type="entry name" value="Putative methyltransferase, chloroplastic"/>
    <property type="match status" value="1"/>
</dbReference>
<name>A0A5J9T3V4_9POAL</name>
<keyword evidence="1" id="KW-0150">Chloroplast</keyword>
<evidence type="ECO:0000256" key="2">
    <source>
        <dbReference type="ARBA" id="ARBA00022603"/>
    </source>
</evidence>
<feature type="domain" description="Neprosin PEP catalytic" evidence="7">
    <location>
        <begin position="493"/>
        <end position="711"/>
    </location>
</feature>
<evidence type="ECO:0000259" key="7">
    <source>
        <dbReference type="PROSITE" id="PS52045"/>
    </source>
</evidence>
<dbReference type="EMBL" id="RWGY01000051">
    <property type="protein sequence ID" value="TVU06099.1"/>
    <property type="molecule type" value="Genomic_DNA"/>
</dbReference>
<dbReference type="InterPro" id="IPR004314">
    <property type="entry name" value="Neprosin"/>
</dbReference>
<comment type="caution">
    <text evidence="8">The sequence shown here is derived from an EMBL/GenBank/DDBJ whole genome shotgun (WGS) entry which is preliminary data.</text>
</comment>
<gene>
    <name evidence="8" type="ORF">EJB05_49291</name>
</gene>
<accession>A0A5J9T3V4</accession>
<dbReference type="SUPFAM" id="SSF53335">
    <property type="entry name" value="S-adenosyl-L-methionine-dependent methyltransferases"/>
    <property type="match status" value="1"/>
</dbReference>
<dbReference type="Gene3D" id="3.40.50.150">
    <property type="entry name" value="Vaccinia Virus protein VP39"/>
    <property type="match status" value="1"/>
</dbReference>
<dbReference type="GO" id="GO:0008757">
    <property type="term" value="F:S-adenosylmethionine-dependent methyltransferase activity"/>
    <property type="evidence" value="ECO:0007669"/>
    <property type="project" value="InterPro"/>
</dbReference>
<evidence type="ECO:0000256" key="6">
    <source>
        <dbReference type="ARBA" id="ARBA00060463"/>
    </source>
</evidence>
<feature type="non-terminal residue" evidence="8">
    <location>
        <position position="711"/>
    </location>
</feature>
<dbReference type="PANTHER" id="PTHR31589:SF237">
    <property type="entry name" value="OS08G0411100 PROTEIN"/>
    <property type="match status" value="1"/>
</dbReference>
<dbReference type="Gramene" id="TVU06099">
    <property type="protein sequence ID" value="TVU06099"/>
    <property type="gene ID" value="EJB05_49291"/>
</dbReference>
<evidence type="ECO:0000256" key="4">
    <source>
        <dbReference type="ARBA" id="ARBA00022679"/>
    </source>
</evidence>
<evidence type="ECO:0000256" key="1">
    <source>
        <dbReference type="ARBA" id="ARBA00022528"/>
    </source>
</evidence>
<sequence length="711" mass="76928">MAALGTLTAAAVAASVAPRAFHWRYPWHRVGSRRGRAASTRWLLGAGASPAAVSAGAPDEALAEPLTVEPAPETKLSKLACPICYYPLASPSDQSAATSSLECSTCKKAYPNKQDYWDLTVAVGLTEYSESMPAATEFFRTPLISFIYERGWRQNFIWGGFPGLEREFEMAKTYLKPTVGGTIVDASCGSGLFSRLFVKSELYSLVVALDFSENMLKQCKEFVKQESISDERLALIRADISRLPFASASIDAVHAGAAIHCWPSPACAVAEISRVLRPGGVFVASTFVADVIPPAIPILRIGRPYISQITGNNTFLSEVELEDLCRACSGVPLRIGADSFAQRMCDVDSDPHQLVGWGALHQSDEVMHSRFHACKGSPALSEDDDIAVDTVLKMLNKPYVKSFKDEFGVVFDCVDIYKQPALDHPLLKNHTIQISPRLSTERTGTIASTAEPIRFSRQESCPDGTVPIRRTLKQDLLRSYTHLGRSRLNHDFSRVEGQHFAQLLITSEKGSKFQDAGGVLEVDALYVQPGQISSAQIILVDDSSDKVSCVQSGWHADDYQTTGCVNMLCPGFVVTSPTATPGMVFPFGTPVGISMSKTESGDWFLFLNQESVGYFPKQLFNNMNGATEIQFGGITYAPPGEKSPPMGNGVAPSSDYSTAASMFTQLGARGANVAKKWVAKDVSDPAIYNVVLTSDSNTGPQGNAFRYGGPG</sequence>
<dbReference type="GO" id="GO:0032259">
    <property type="term" value="P:methylation"/>
    <property type="evidence" value="ECO:0007669"/>
    <property type="project" value="UniProtKB-KW"/>
</dbReference>
<comment type="subcellular location">
    <subcellularLocation>
        <location evidence="6">Plastid</location>
        <location evidence="6">Chloroplast</location>
        <location evidence="6">Plastoglobule</location>
    </subcellularLocation>
</comment>
<dbReference type="Pfam" id="PF14365">
    <property type="entry name" value="Neprosin_AP"/>
    <property type="match status" value="1"/>
</dbReference>
<dbReference type="Pfam" id="PF08241">
    <property type="entry name" value="Methyltransf_11"/>
    <property type="match status" value="1"/>
</dbReference>
<evidence type="ECO:0000313" key="8">
    <source>
        <dbReference type="EMBL" id="TVU06099.1"/>
    </source>
</evidence>